<feature type="domain" description="ABC transmembrane type-1" evidence="6">
    <location>
        <begin position="77"/>
        <end position="300"/>
    </location>
</feature>
<dbReference type="GO" id="GO:0005524">
    <property type="term" value="F:ATP binding"/>
    <property type="evidence" value="ECO:0007669"/>
    <property type="project" value="InterPro"/>
</dbReference>
<dbReference type="GO" id="GO:0005778">
    <property type="term" value="C:peroxisomal membrane"/>
    <property type="evidence" value="ECO:0007669"/>
    <property type="project" value="TreeGrafter"/>
</dbReference>
<dbReference type="GO" id="GO:0140359">
    <property type="term" value="F:ABC-type transporter activity"/>
    <property type="evidence" value="ECO:0007669"/>
    <property type="project" value="InterPro"/>
</dbReference>
<feature type="transmembrane region" description="Helical" evidence="5">
    <location>
        <begin position="300"/>
        <end position="324"/>
    </location>
</feature>
<dbReference type="GO" id="GO:0006635">
    <property type="term" value="P:fatty acid beta-oxidation"/>
    <property type="evidence" value="ECO:0007669"/>
    <property type="project" value="TreeGrafter"/>
</dbReference>
<accession>A0A3P7DYE3</accession>
<dbReference type="InParanoid" id="A0A3P7DYE3"/>
<dbReference type="GO" id="GO:0007031">
    <property type="term" value="P:peroxisome organization"/>
    <property type="evidence" value="ECO:0007669"/>
    <property type="project" value="TreeGrafter"/>
</dbReference>
<protein>
    <recommendedName>
        <fullName evidence="6">ABC transmembrane type-1 domain-containing protein</fullName>
    </recommendedName>
</protein>
<feature type="transmembrane region" description="Helical" evidence="5">
    <location>
        <begin position="225"/>
        <end position="247"/>
    </location>
</feature>
<feature type="transmembrane region" description="Helical" evidence="5">
    <location>
        <begin position="50"/>
        <end position="68"/>
    </location>
</feature>
<reference evidence="7 8" key="1">
    <citation type="submission" date="2018-11" db="EMBL/GenBank/DDBJ databases">
        <authorList>
            <consortium name="Pathogen Informatics"/>
        </authorList>
    </citation>
    <scope>NUCLEOTIDE SEQUENCE [LARGE SCALE GENOMIC DNA]</scope>
</reference>
<name>A0A3P7DYE3_WUCBA</name>
<keyword evidence="2 5" id="KW-0812">Transmembrane</keyword>
<dbReference type="EMBL" id="UYWW01002741">
    <property type="protein sequence ID" value="VDM12106.1"/>
    <property type="molecule type" value="Genomic_DNA"/>
</dbReference>
<evidence type="ECO:0000313" key="8">
    <source>
        <dbReference type="Proteomes" id="UP000270924"/>
    </source>
</evidence>
<dbReference type="GO" id="GO:0042760">
    <property type="term" value="P:very long-chain fatty acid catabolic process"/>
    <property type="evidence" value="ECO:0007669"/>
    <property type="project" value="TreeGrafter"/>
</dbReference>
<keyword evidence="1" id="KW-0813">Transport</keyword>
<dbReference type="GO" id="GO:0015910">
    <property type="term" value="P:long-chain fatty acid import into peroxisome"/>
    <property type="evidence" value="ECO:0007669"/>
    <property type="project" value="TreeGrafter"/>
</dbReference>
<dbReference type="PANTHER" id="PTHR11384:SF59">
    <property type="entry name" value="LYSOSOMAL COBALAMIN TRANSPORTER ABCD4"/>
    <property type="match status" value="1"/>
</dbReference>
<sequence length="331" mass="37843">MIIILVIRSANIRYLYAATMTIRKFSIDLLFFKRTYTLLKIVFPFSRCRIIPSSFLIAVCVIIVSIAVKGKLSIIRVSLKTFNVNDQVATYFVGILPSEFYVALGNRDIETFRVLAAKATLIILSKASTLSAIKYMAAQLFLKFRETTGFTLHRLYFKRQGYYRLNVLNDNFDNPDQRMTQDVEKATKLLAQELFAPVFMAPFVIGYYTFLTYESSGYLGPLTIYAYFTLATVINRLLLSPIVLLVNEQEKKEGDFRLRHVEVRTNAESIAFYQSGLIENVMTNKKLKSLIKVQNKLVEWLYFAIPTLNCSALSGIIFPIRIAITGKLVIF</sequence>
<dbReference type="Pfam" id="PF06472">
    <property type="entry name" value="ABC_membrane_2"/>
    <property type="match status" value="1"/>
</dbReference>
<dbReference type="PANTHER" id="PTHR11384">
    <property type="entry name" value="ATP-BINDING CASSETTE, SUB-FAMILY D MEMBER"/>
    <property type="match status" value="1"/>
</dbReference>
<keyword evidence="3 5" id="KW-1133">Transmembrane helix</keyword>
<evidence type="ECO:0000256" key="5">
    <source>
        <dbReference type="SAM" id="Phobius"/>
    </source>
</evidence>
<dbReference type="OMA" id="SACICKS"/>
<keyword evidence="4 5" id="KW-0472">Membrane</keyword>
<dbReference type="OrthoDB" id="422637at2759"/>
<dbReference type="InterPro" id="IPR036640">
    <property type="entry name" value="ABC1_TM_sf"/>
</dbReference>
<dbReference type="InterPro" id="IPR050835">
    <property type="entry name" value="ABC_transporter_sub-D"/>
</dbReference>
<proteinExistence type="predicted"/>
<dbReference type="GO" id="GO:0005324">
    <property type="term" value="F:long-chain fatty acid transmembrane transporter activity"/>
    <property type="evidence" value="ECO:0007669"/>
    <property type="project" value="TreeGrafter"/>
</dbReference>
<dbReference type="AlphaFoldDB" id="A0A3P7DYE3"/>
<evidence type="ECO:0000259" key="6">
    <source>
        <dbReference type="Pfam" id="PF06472"/>
    </source>
</evidence>
<gene>
    <name evidence="7" type="ORF">WBA_LOCUS5492</name>
</gene>
<dbReference type="SUPFAM" id="SSF90123">
    <property type="entry name" value="ABC transporter transmembrane region"/>
    <property type="match status" value="1"/>
</dbReference>
<evidence type="ECO:0000256" key="4">
    <source>
        <dbReference type="ARBA" id="ARBA00023136"/>
    </source>
</evidence>
<evidence type="ECO:0000256" key="1">
    <source>
        <dbReference type="ARBA" id="ARBA00022448"/>
    </source>
</evidence>
<evidence type="ECO:0000256" key="3">
    <source>
        <dbReference type="ARBA" id="ARBA00022989"/>
    </source>
</evidence>
<evidence type="ECO:0000313" key="7">
    <source>
        <dbReference type="EMBL" id="VDM12106.1"/>
    </source>
</evidence>
<organism evidence="7 8">
    <name type="scientific">Wuchereria bancrofti</name>
    <dbReference type="NCBI Taxonomy" id="6293"/>
    <lineage>
        <taxon>Eukaryota</taxon>
        <taxon>Metazoa</taxon>
        <taxon>Ecdysozoa</taxon>
        <taxon>Nematoda</taxon>
        <taxon>Chromadorea</taxon>
        <taxon>Rhabditida</taxon>
        <taxon>Spirurina</taxon>
        <taxon>Spiruromorpha</taxon>
        <taxon>Filarioidea</taxon>
        <taxon>Onchocercidae</taxon>
        <taxon>Wuchereria</taxon>
    </lineage>
</organism>
<feature type="transmembrane region" description="Helical" evidence="5">
    <location>
        <begin position="194"/>
        <end position="213"/>
    </location>
</feature>
<keyword evidence="8" id="KW-1185">Reference proteome</keyword>
<evidence type="ECO:0000256" key="2">
    <source>
        <dbReference type="ARBA" id="ARBA00022692"/>
    </source>
</evidence>
<dbReference type="Proteomes" id="UP000270924">
    <property type="component" value="Unassembled WGS sequence"/>
</dbReference>
<dbReference type="InterPro" id="IPR011527">
    <property type="entry name" value="ABC1_TM_dom"/>
</dbReference>